<evidence type="ECO:0000256" key="3">
    <source>
        <dbReference type="ARBA" id="ARBA00025743"/>
    </source>
</evidence>
<proteinExistence type="inferred from homology"/>
<evidence type="ECO:0000259" key="6">
    <source>
        <dbReference type="PROSITE" id="PS50405"/>
    </source>
</evidence>
<dbReference type="PANTHER" id="PTHR11260:SF771">
    <property type="entry name" value="GLUTATHIONE S-TRANSFERASE"/>
    <property type="match status" value="1"/>
</dbReference>
<dbReference type="InterPro" id="IPR010987">
    <property type="entry name" value="Glutathione-S-Trfase_C-like"/>
</dbReference>
<accession>A0A1E5V6E0</accession>
<dbReference type="InterPro" id="IPR036282">
    <property type="entry name" value="Glutathione-S-Trfase_C_sf"/>
</dbReference>
<dbReference type="Proteomes" id="UP000095767">
    <property type="component" value="Unassembled WGS sequence"/>
</dbReference>
<dbReference type="EC" id="2.5.1.18" evidence="1"/>
<dbReference type="Gene3D" id="1.20.1050.10">
    <property type="match status" value="2"/>
</dbReference>
<dbReference type="SUPFAM" id="SSF47616">
    <property type="entry name" value="GST C-terminal domain-like"/>
    <property type="match status" value="2"/>
</dbReference>
<dbReference type="SFLD" id="SFLDG01152">
    <property type="entry name" value="Main.3:_Omega-_and_Tau-like"/>
    <property type="match status" value="2"/>
</dbReference>
<evidence type="ECO:0000313" key="8">
    <source>
        <dbReference type="Proteomes" id="UP000095767"/>
    </source>
</evidence>
<organism evidence="7 8">
    <name type="scientific">Dichanthelium oligosanthes</name>
    <dbReference type="NCBI Taxonomy" id="888268"/>
    <lineage>
        <taxon>Eukaryota</taxon>
        <taxon>Viridiplantae</taxon>
        <taxon>Streptophyta</taxon>
        <taxon>Embryophyta</taxon>
        <taxon>Tracheophyta</taxon>
        <taxon>Spermatophyta</taxon>
        <taxon>Magnoliopsida</taxon>
        <taxon>Liliopsida</taxon>
        <taxon>Poales</taxon>
        <taxon>Poaceae</taxon>
        <taxon>PACMAD clade</taxon>
        <taxon>Panicoideae</taxon>
        <taxon>Panicodae</taxon>
        <taxon>Paniceae</taxon>
        <taxon>Dichantheliinae</taxon>
        <taxon>Dichanthelium</taxon>
    </lineage>
</organism>
<feature type="domain" description="GST N-terminal" evidence="5">
    <location>
        <begin position="46"/>
        <end position="127"/>
    </location>
</feature>
<comment type="caution">
    <text evidence="7">The sequence shown here is derived from an EMBL/GenBank/DDBJ whole genome shotgun (WGS) entry which is preliminary data.</text>
</comment>
<protein>
    <recommendedName>
        <fullName evidence="1">glutathione transferase</fullName>
        <ecNumber evidence="1">2.5.1.18</ecNumber>
    </recommendedName>
</protein>
<sequence>ENDIAQTLAYIHSPLAEADQEHSKGTRKKELNIYFVHKAERMAGGDELKLLGTWASPFVIRVKLALSFKGLSYENLEEEDLYYNKSELLLKSNPVHKKVPVLIHNGKPVCESQLIVQYIDEALSTEGPSLLPAEPYKRAMARFWAAYIDDKLFASAYQAGRAKTDEEKAEALKQTFEAVETLEAAFKECSKGKPFFGGDSVGYLDIVLGGLIPVVYVGAARYGIKLFDGTRSPLLEAWMERFGALDAAKAILPDEMAGDGELKLLGFWASPFVTRAKLALQIKGLSYEYIEEVIGNKSELLLSSNPVHKLVPVLIHNGKPVCESSVVVQYIDEAFAGTGPSLLPADPYERAVARFWAAYLDDKLVKPWRQVFMVKTDEERAEAMRQTVAAVNVLEGGLKECSGGRGPFFGGDSVGYMDVLLGGSVSWVKAAEPLSGAKLIDAAKTPLLAAWMERFCELDVAKAVLQDVDAVVEYARAVQARFTAAITPNN</sequence>
<name>A0A1E5V6E0_9POAL</name>
<dbReference type="Pfam" id="PF02798">
    <property type="entry name" value="GST_N"/>
    <property type="match status" value="2"/>
</dbReference>
<evidence type="ECO:0000256" key="2">
    <source>
        <dbReference type="ARBA" id="ARBA00022679"/>
    </source>
</evidence>
<dbReference type="CDD" id="cd03185">
    <property type="entry name" value="GST_C_Tau"/>
    <property type="match status" value="2"/>
</dbReference>
<dbReference type="PROSITE" id="PS50405">
    <property type="entry name" value="GST_CTER"/>
    <property type="match status" value="2"/>
</dbReference>
<dbReference type="FunFam" id="1.20.1050.10:FF:000023">
    <property type="entry name" value="Probable glutathione S-transferase GSTU6"/>
    <property type="match status" value="2"/>
</dbReference>
<evidence type="ECO:0000256" key="1">
    <source>
        <dbReference type="ARBA" id="ARBA00012452"/>
    </source>
</evidence>
<keyword evidence="2 7" id="KW-0808">Transferase</keyword>
<dbReference type="PANTHER" id="PTHR11260">
    <property type="entry name" value="GLUTATHIONE S-TRANSFERASE, GST, SUPERFAMILY, GST DOMAIN CONTAINING"/>
    <property type="match status" value="1"/>
</dbReference>
<evidence type="ECO:0000313" key="7">
    <source>
        <dbReference type="EMBL" id="OEL20681.1"/>
    </source>
</evidence>
<feature type="domain" description="GST C-terminal" evidence="6">
    <location>
        <begin position="346"/>
        <end position="478"/>
    </location>
</feature>
<dbReference type="EMBL" id="LWDX02049951">
    <property type="protein sequence ID" value="OEL20681.1"/>
    <property type="molecule type" value="Genomic_DNA"/>
</dbReference>
<dbReference type="InterPro" id="IPR045073">
    <property type="entry name" value="Omega/Tau-like"/>
</dbReference>
<feature type="domain" description="GST N-terminal" evidence="5">
    <location>
        <begin position="260"/>
        <end position="339"/>
    </location>
</feature>
<dbReference type="Pfam" id="PF00043">
    <property type="entry name" value="GST_C"/>
    <property type="match status" value="2"/>
</dbReference>
<dbReference type="GO" id="GO:0004364">
    <property type="term" value="F:glutathione transferase activity"/>
    <property type="evidence" value="ECO:0007669"/>
    <property type="project" value="UniProtKB-EC"/>
</dbReference>
<dbReference type="SUPFAM" id="SSF52833">
    <property type="entry name" value="Thioredoxin-like"/>
    <property type="match status" value="2"/>
</dbReference>
<dbReference type="InterPro" id="IPR040079">
    <property type="entry name" value="Glutathione_S-Trfase"/>
</dbReference>
<reference evidence="7 8" key="1">
    <citation type="submission" date="2016-09" db="EMBL/GenBank/DDBJ databases">
        <title>The draft genome of Dichanthelium oligosanthes: A C3 panicoid grass species.</title>
        <authorList>
            <person name="Studer A.J."/>
            <person name="Schnable J.C."/>
            <person name="Brutnell T.P."/>
        </authorList>
    </citation>
    <scope>NUCLEOTIDE SEQUENCE [LARGE SCALE GENOMIC DNA]</scope>
    <source>
        <strain evidence="8">cv. Kellogg 1175</strain>
        <tissue evidence="7">Leaf</tissue>
    </source>
</reference>
<dbReference type="AlphaFoldDB" id="A0A1E5V6E0"/>
<comment type="similarity">
    <text evidence="3">Belongs to the GST superfamily. Tau family.</text>
</comment>
<feature type="non-terminal residue" evidence="7">
    <location>
        <position position="1"/>
    </location>
</feature>
<dbReference type="STRING" id="888268.A0A1E5V6E0"/>
<evidence type="ECO:0000259" key="5">
    <source>
        <dbReference type="PROSITE" id="PS50404"/>
    </source>
</evidence>
<gene>
    <name evidence="7" type="ORF">BAE44_0018300</name>
</gene>
<evidence type="ECO:0000256" key="4">
    <source>
        <dbReference type="ARBA" id="ARBA00047960"/>
    </source>
</evidence>
<dbReference type="Gene3D" id="3.40.30.10">
    <property type="entry name" value="Glutaredoxin"/>
    <property type="match status" value="2"/>
</dbReference>
<dbReference type="CDD" id="cd03058">
    <property type="entry name" value="GST_N_Tau"/>
    <property type="match status" value="2"/>
</dbReference>
<dbReference type="FunFam" id="3.40.30.10:FF:000044">
    <property type="entry name" value="Glutathione S-transferase GSTU6"/>
    <property type="match status" value="2"/>
</dbReference>
<dbReference type="GO" id="GO:0006749">
    <property type="term" value="P:glutathione metabolic process"/>
    <property type="evidence" value="ECO:0007669"/>
    <property type="project" value="InterPro"/>
</dbReference>
<dbReference type="GO" id="GO:0005737">
    <property type="term" value="C:cytoplasm"/>
    <property type="evidence" value="ECO:0007669"/>
    <property type="project" value="TreeGrafter"/>
</dbReference>
<dbReference type="InterPro" id="IPR004045">
    <property type="entry name" value="Glutathione_S-Trfase_N"/>
</dbReference>
<feature type="domain" description="GST C-terminal" evidence="6">
    <location>
        <begin position="134"/>
        <end position="272"/>
    </location>
</feature>
<dbReference type="OrthoDB" id="4951845at2759"/>
<comment type="catalytic activity">
    <reaction evidence="4">
        <text>RX + glutathione = an S-substituted glutathione + a halide anion + H(+)</text>
        <dbReference type="Rhea" id="RHEA:16437"/>
        <dbReference type="ChEBI" id="CHEBI:15378"/>
        <dbReference type="ChEBI" id="CHEBI:16042"/>
        <dbReference type="ChEBI" id="CHEBI:17792"/>
        <dbReference type="ChEBI" id="CHEBI:57925"/>
        <dbReference type="ChEBI" id="CHEBI:90779"/>
        <dbReference type="EC" id="2.5.1.18"/>
    </reaction>
</comment>
<dbReference type="SFLD" id="SFLDS00019">
    <property type="entry name" value="Glutathione_Transferase_(cytos"/>
    <property type="match status" value="2"/>
</dbReference>
<dbReference type="InterPro" id="IPR004046">
    <property type="entry name" value="GST_C"/>
</dbReference>
<dbReference type="PROSITE" id="PS50404">
    <property type="entry name" value="GST_NTER"/>
    <property type="match status" value="2"/>
</dbReference>
<dbReference type="SFLD" id="SFLDG00358">
    <property type="entry name" value="Main_(cytGST)"/>
    <property type="match status" value="2"/>
</dbReference>
<dbReference type="InterPro" id="IPR036249">
    <property type="entry name" value="Thioredoxin-like_sf"/>
</dbReference>
<dbReference type="InterPro" id="IPR045074">
    <property type="entry name" value="GST_C_Tau"/>
</dbReference>
<keyword evidence="8" id="KW-1185">Reference proteome</keyword>